<evidence type="ECO:0000256" key="5">
    <source>
        <dbReference type="ARBA" id="ARBA00022833"/>
    </source>
</evidence>
<proteinExistence type="inferred from homology"/>
<dbReference type="InterPro" id="IPR011051">
    <property type="entry name" value="RmlC_Cupin_sf"/>
</dbReference>
<evidence type="ECO:0000256" key="6">
    <source>
        <dbReference type="ARBA" id="ARBA00023235"/>
    </source>
</evidence>
<keyword evidence="5 8" id="KW-0862">Zinc</keyword>
<dbReference type="GO" id="GO:0005975">
    <property type="term" value="P:carbohydrate metabolic process"/>
    <property type="evidence" value="ECO:0007669"/>
    <property type="project" value="InterPro"/>
</dbReference>
<feature type="binding site" evidence="8">
    <location>
        <position position="267"/>
    </location>
    <ligand>
        <name>Zn(2+)</name>
        <dbReference type="ChEBI" id="CHEBI:29105"/>
    </ligand>
</feature>
<dbReference type="PANTHER" id="PTHR10309:SF0">
    <property type="entry name" value="MANNOSE-6-PHOSPHATE ISOMERASE"/>
    <property type="match status" value="1"/>
</dbReference>
<feature type="domain" description="Phosphomannose isomerase type I catalytic" evidence="9">
    <location>
        <begin position="3"/>
        <end position="154"/>
    </location>
</feature>
<comment type="catalytic activity">
    <reaction evidence="1">
        <text>D-mannose 6-phosphate = D-fructose 6-phosphate</text>
        <dbReference type="Rhea" id="RHEA:12356"/>
        <dbReference type="ChEBI" id="CHEBI:58735"/>
        <dbReference type="ChEBI" id="CHEBI:61527"/>
        <dbReference type="EC" id="5.3.1.8"/>
    </reaction>
</comment>
<dbReference type="Gene3D" id="1.10.441.10">
    <property type="entry name" value="Phosphomannose Isomerase, domain 2"/>
    <property type="match status" value="1"/>
</dbReference>
<dbReference type="GO" id="GO:0004476">
    <property type="term" value="F:mannose-6-phosphate isomerase activity"/>
    <property type="evidence" value="ECO:0007669"/>
    <property type="project" value="UniProtKB-EC"/>
</dbReference>
<comment type="caution">
    <text evidence="10">The sequence shown here is derived from an EMBL/GenBank/DDBJ whole genome shotgun (WGS) entry which is preliminary data.</text>
</comment>
<dbReference type="InterPro" id="IPR046457">
    <property type="entry name" value="PMI_typeI_cat"/>
</dbReference>
<accession>A0A4U6QKC7</accession>
<dbReference type="Gene3D" id="2.60.120.10">
    <property type="entry name" value="Jelly Rolls"/>
    <property type="match status" value="2"/>
</dbReference>
<dbReference type="SUPFAM" id="SSF51182">
    <property type="entry name" value="RmlC-like cupins"/>
    <property type="match status" value="1"/>
</dbReference>
<dbReference type="NCBIfam" id="TIGR00218">
    <property type="entry name" value="manA"/>
    <property type="match status" value="1"/>
</dbReference>
<evidence type="ECO:0000256" key="4">
    <source>
        <dbReference type="ARBA" id="ARBA00022723"/>
    </source>
</evidence>
<dbReference type="InterPro" id="IPR001250">
    <property type="entry name" value="Man6P_Isoase-1"/>
</dbReference>
<dbReference type="EMBL" id="SZZH01000001">
    <property type="protein sequence ID" value="TKV60924.1"/>
    <property type="molecule type" value="Genomic_DNA"/>
</dbReference>
<keyword evidence="4 8" id="KW-0479">Metal-binding</keyword>
<evidence type="ECO:0000256" key="2">
    <source>
        <dbReference type="ARBA" id="ARBA00010772"/>
    </source>
</evidence>
<feature type="active site" evidence="7">
    <location>
        <position position="286"/>
    </location>
</feature>
<dbReference type="RefSeq" id="WP_137448227.1">
    <property type="nucleotide sequence ID" value="NZ_SZZH01000001.1"/>
</dbReference>
<dbReference type="GO" id="GO:0009298">
    <property type="term" value="P:GDP-mannose biosynthetic process"/>
    <property type="evidence" value="ECO:0007669"/>
    <property type="project" value="InterPro"/>
</dbReference>
<gene>
    <name evidence="10" type="primary">manA</name>
    <name evidence="10" type="ORF">FDO65_04495</name>
</gene>
<dbReference type="GO" id="GO:0008270">
    <property type="term" value="F:zinc ion binding"/>
    <property type="evidence" value="ECO:0007669"/>
    <property type="project" value="InterPro"/>
</dbReference>
<dbReference type="Proteomes" id="UP000306985">
    <property type="component" value="Unassembled WGS sequence"/>
</dbReference>
<evidence type="ECO:0000256" key="8">
    <source>
        <dbReference type="PIRSR" id="PIRSR001480-2"/>
    </source>
</evidence>
<feature type="binding site" evidence="8">
    <location>
        <position position="138"/>
    </location>
    <ligand>
        <name>Zn(2+)</name>
        <dbReference type="ChEBI" id="CHEBI:29105"/>
    </ligand>
</feature>
<comment type="similarity">
    <text evidence="2">Belongs to the mannose-6-phosphate isomerase type 1 family.</text>
</comment>
<evidence type="ECO:0000256" key="3">
    <source>
        <dbReference type="ARBA" id="ARBA00011956"/>
    </source>
</evidence>
<sequence>MYLMQNAIRPYPWGSRTAIATLLGEPASDEPQAEMWVGAHPGDPSHLHTGVGDPSAAPTSLLDYIQQNPSRAVGGAVAAEFGEVLPFLLKLLAADAPLSLQVHPTAEQARAGFADEEARGIPVDAGHRNYKDPFPKPEMIVALTEFVALAGFRDTAETVRLLNALDVPAATALADTLRKQPGADGLAELVPSILAMPAEKLTAALDAIVGACRTAAGQDGEFAAEYRTVVDIAERYPTDAGVIVVLLLNRVVLQPGEAIYLGAGNMHAYLSGLGVEIMACSDNVLRGGLTPKHVDIDELTRTLDYTPGGMQRVKPSRVGPLEVDFRTPTSEFALSRLTLKSGDEQMIEHSGPQVLLATEGEITVSDLRDGTLTLKPGSSVFIPATPGRVWISGTGTVFRARDGLGVPKKTAVAAAPAEDAVSAVAS</sequence>
<feature type="binding site" evidence="8">
    <location>
        <position position="101"/>
    </location>
    <ligand>
        <name>Zn(2+)</name>
        <dbReference type="ChEBI" id="CHEBI:29105"/>
    </ligand>
</feature>
<dbReference type="EC" id="5.3.1.8" evidence="3"/>
<dbReference type="Pfam" id="PF20511">
    <property type="entry name" value="PMI_typeI_cat"/>
    <property type="match status" value="1"/>
</dbReference>
<evidence type="ECO:0000259" key="9">
    <source>
        <dbReference type="Pfam" id="PF20511"/>
    </source>
</evidence>
<name>A0A4U6QKC7_9ACTN</name>
<reference evidence="10 11" key="1">
    <citation type="submission" date="2019-05" db="EMBL/GenBank/DDBJ databases">
        <title>Nakamurella sp. N5BH11, whole genome shotgun sequence.</title>
        <authorList>
            <person name="Tuo L."/>
        </authorList>
    </citation>
    <scope>NUCLEOTIDE SEQUENCE [LARGE SCALE GENOMIC DNA]</scope>
    <source>
        <strain evidence="10 11">N5BH11</strain>
    </source>
</reference>
<feature type="binding site" evidence="8">
    <location>
        <position position="103"/>
    </location>
    <ligand>
        <name>Zn(2+)</name>
        <dbReference type="ChEBI" id="CHEBI:29105"/>
    </ligand>
</feature>
<dbReference type="CDD" id="cd07011">
    <property type="entry name" value="cupin_PMI_type_I_N"/>
    <property type="match status" value="1"/>
</dbReference>
<dbReference type="PANTHER" id="PTHR10309">
    <property type="entry name" value="MANNOSE-6-PHOSPHATE ISOMERASE"/>
    <property type="match status" value="1"/>
</dbReference>
<dbReference type="OrthoDB" id="9792649at2"/>
<protein>
    <recommendedName>
        <fullName evidence="3">mannose-6-phosphate isomerase</fullName>
        <ecNumber evidence="3">5.3.1.8</ecNumber>
    </recommendedName>
</protein>
<comment type="cofactor">
    <cofactor evidence="8">
        <name>Zn(2+)</name>
        <dbReference type="ChEBI" id="CHEBI:29105"/>
    </cofactor>
    <text evidence="8">Binds 1 zinc ion per subunit.</text>
</comment>
<dbReference type="GO" id="GO:0005829">
    <property type="term" value="C:cytosol"/>
    <property type="evidence" value="ECO:0007669"/>
    <property type="project" value="TreeGrafter"/>
</dbReference>
<dbReference type="InterPro" id="IPR016305">
    <property type="entry name" value="Mannose-6-P_Isomerase"/>
</dbReference>
<evidence type="ECO:0000256" key="7">
    <source>
        <dbReference type="PIRSR" id="PIRSR001480-1"/>
    </source>
</evidence>
<dbReference type="InterPro" id="IPR014710">
    <property type="entry name" value="RmlC-like_jellyroll"/>
</dbReference>
<keyword evidence="6 10" id="KW-0413">Isomerase</keyword>
<organism evidence="10 11">
    <name type="scientific">Nakamurella flava</name>
    <dbReference type="NCBI Taxonomy" id="2576308"/>
    <lineage>
        <taxon>Bacteria</taxon>
        <taxon>Bacillati</taxon>
        <taxon>Actinomycetota</taxon>
        <taxon>Actinomycetes</taxon>
        <taxon>Nakamurellales</taxon>
        <taxon>Nakamurellaceae</taxon>
        <taxon>Nakamurella</taxon>
    </lineage>
</organism>
<dbReference type="AlphaFoldDB" id="A0A4U6QKC7"/>
<keyword evidence="11" id="KW-1185">Reference proteome</keyword>
<evidence type="ECO:0000256" key="1">
    <source>
        <dbReference type="ARBA" id="ARBA00000757"/>
    </source>
</evidence>
<evidence type="ECO:0000313" key="11">
    <source>
        <dbReference type="Proteomes" id="UP000306985"/>
    </source>
</evidence>
<dbReference type="PRINTS" id="PR00714">
    <property type="entry name" value="MAN6PISMRASE"/>
</dbReference>
<dbReference type="PIRSF" id="PIRSF001480">
    <property type="entry name" value="Mannose-6-phosphate_isomerase"/>
    <property type="match status" value="1"/>
</dbReference>
<evidence type="ECO:0000313" key="10">
    <source>
        <dbReference type="EMBL" id="TKV60924.1"/>
    </source>
</evidence>